<dbReference type="InterPro" id="IPR050708">
    <property type="entry name" value="T6SS_VgrG/RHS"/>
</dbReference>
<dbReference type="Pfam" id="PF25023">
    <property type="entry name" value="TEN_YD-shell"/>
    <property type="match status" value="1"/>
</dbReference>
<evidence type="ECO:0000313" key="4">
    <source>
        <dbReference type="Proteomes" id="UP001162780"/>
    </source>
</evidence>
<dbReference type="NCBIfam" id="TIGR01643">
    <property type="entry name" value="YD_repeat_2x"/>
    <property type="match status" value="2"/>
</dbReference>
<sequence length="533" mass="58192">MLRYINAINPTPNVSFSYDSRFPRVASMTDGTGTTQYQYQAIGQLGALRLSQIDGPFNNDTIGYQYDELGRMVKRTVDASSETLGYDTLGRLTNHNNPLGDFAQTYLGETDQLTGLQDSAGKVGTSWQYDDNQNDRRLLGIQNSGAARSYDYVTTPENRISEINETTALSGSWAAKDYTYAYDDADRLTSVDVSRGDQYDYTYDAGDNLTGIDMPRGSTAIEVNGLNQITTANAQSYTYDANGNLSNDGARDYAWDAENRLVNVELTGQPGFSYQMAYDGLGRRVSITSDNGVMAPTVMRYLWCGDSLCQARTATDVVARRYYPEGEVRIAGNVRLYYARDHLGSVRDVQVMTTGARIGSFDYDAYGKPIQKAAPITPDFLYAGMFNIQGVGLHLTNYRAYDPDTGRWLSRDPIGENGGINLYTYVRNNPLTNIDPLGLDTISLSTNIQVPSFISESMTGIEGLSGIHSGIAIEFPGPNGGNWDFGGFFGADFAQNVGLGKATLNLGYDKGGICDLANTSGEASAWLSQISRG</sequence>
<accession>A0ABY7GFY2</accession>
<evidence type="ECO:0000259" key="2">
    <source>
        <dbReference type="Pfam" id="PF25023"/>
    </source>
</evidence>
<dbReference type="InterPro" id="IPR006530">
    <property type="entry name" value="YD"/>
</dbReference>
<proteinExistence type="predicted"/>
<evidence type="ECO:0000256" key="1">
    <source>
        <dbReference type="ARBA" id="ARBA00022737"/>
    </source>
</evidence>
<evidence type="ECO:0000313" key="3">
    <source>
        <dbReference type="EMBL" id="WAR43124.1"/>
    </source>
</evidence>
<keyword evidence="1" id="KW-0677">Repeat</keyword>
<dbReference type="NCBIfam" id="TIGR03696">
    <property type="entry name" value="Rhs_assc_core"/>
    <property type="match status" value="1"/>
</dbReference>
<dbReference type="Proteomes" id="UP001162780">
    <property type="component" value="Chromosome"/>
</dbReference>
<dbReference type="PANTHER" id="PTHR32305">
    <property type="match status" value="1"/>
</dbReference>
<keyword evidence="4" id="KW-1185">Reference proteome</keyword>
<name>A0ABY7GFY2_9GAMM</name>
<dbReference type="PANTHER" id="PTHR32305:SF15">
    <property type="entry name" value="PROTEIN RHSA-RELATED"/>
    <property type="match status" value="1"/>
</dbReference>
<dbReference type="InterPro" id="IPR056823">
    <property type="entry name" value="TEN-like_YD-shell"/>
</dbReference>
<gene>
    <name evidence="3" type="ORF">NM686_012030</name>
</gene>
<protein>
    <submittedName>
        <fullName evidence="3">RHS repeat-associated core domain-containing protein</fullName>
    </submittedName>
</protein>
<dbReference type="EMBL" id="CP113517">
    <property type="protein sequence ID" value="WAR43124.1"/>
    <property type="molecule type" value="Genomic_DNA"/>
</dbReference>
<feature type="domain" description="Teneurin-like YD-shell" evidence="2">
    <location>
        <begin position="158"/>
        <end position="285"/>
    </location>
</feature>
<dbReference type="InterPro" id="IPR022385">
    <property type="entry name" value="Rhs_assc_core"/>
</dbReference>
<dbReference type="Gene3D" id="2.180.10.10">
    <property type="entry name" value="RHS repeat-associated core"/>
    <property type="match status" value="1"/>
</dbReference>
<dbReference type="RefSeq" id="WP_255188102.1">
    <property type="nucleotide sequence ID" value="NZ_CP113517.1"/>
</dbReference>
<reference evidence="3" key="1">
    <citation type="submission" date="2022-11" db="EMBL/GenBank/DDBJ databases">
        <title>Methylomonas rapida sp. nov., Carotenoid-Producing Obligate Methanotrophs with High Growth Characteristics and Biotechnological Potential.</title>
        <authorList>
            <person name="Tikhonova E.N."/>
            <person name="Suleimanov R.Z."/>
            <person name="Miroshnikov K."/>
            <person name="Oshkin I.Y."/>
            <person name="Belova S.E."/>
            <person name="Danilova O.V."/>
            <person name="Ashikhmin A."/>
            <person name="Konopkin A."/>
            <person name="But S.Y."/>
            <person name="Khmelenina V.N."/>
            <person name="Kuznetsov N."/>
            <person name="Pimenov N.V."/>
            <person name="Dedysh S.N."/>
        </authorList>
    </citation>
    <scope>NUCLEOTIDE SEQUENCE</scope>
    <source>
        <strain evidence="3">MP1</strain>
    </source>
</reference>
<organism evidence="3 4">
    <name type="scientific">Methylomonas rapida</name>
    <dbReference type="NCBI Taxonomy" id="2963939"/>
    <lineage>
        <taxon>Bacteria</taxon>
        <taxon>Pseudomonadati</taxon>
        <taxon>Pseudomonadota</taxon>
        <taxon>Gammaproteobacteria</taxon>
        <taxon>Methylococcales</taxon>
        <taxon>Methylococcaceae</taxon>
        <taxon>Methylomonas</taxon>
    </lineage>
</organism>